<dbReference type="GO" id="GO:0019251">
    <property type="term" value="P:anaerobic cobalamin biosynthetic process"/>
    <property type="evidence" value="ECO:0007669"/>
    <property type="project" value="InterPro"/>
</dbReference>
<dbReference type="InterPro" id="IPR010388">
    <property type="entry name" value="Anaerobic_Co-chelatase"/>
</dbReference>
<dbReference type="AlphaFoldDB" id="A0A9D9E2U4"/>
<reference evidence="1" key="2">
    <citation type="journal article" date="2021" name="PeerJ">
        <title>Extensive microbial diversity within the chicken gut microbiome revealed by metagenomics and culture.</title>
        <authorList>
            <person name="Gilroy R."/>
            <person name="Ravi A."/>
            <person name="Getino M."/>
            <person name="Pursley I."/>
            <person name="Horton D.L."/>
            <person name="Alikhan N.F."/>
            <person name="Baker D."/>
            <person name="Gharbi K."/>
            <person name="Hall N."/>
            <person name="Watson M."/>
            <person name="Adriaenssens E.M."/>
            <person name="Foster-Nyarko E."/>
            <person name="Jarju S."/>
            <person name="Secka A."/>
            <person name="Antonio M."/>
            <person name="Oren A."/>
            <person name="Chaudhuri R.R."/>
            <person name="La Ragione R."/>
            <person name="Hildebrand F."/>
            <person name="Pallen M.J."/>
        </authorList>
    </citation>
    <scope>NUCLEOTIDE SEQUENCE</scope>
    <source>
        <strain evidence="1">7293</strain>
    </source>
</reference>
<accession>A0A9D9E2U4</accession>
<dbReference type="SUPFAM" id="SSF53800">
    <property type="entry name" value="Chelatase"/>
    <property type="match status" value="1"/>
</dbReference>
<organism evidence="1 2">
    <name type="scientific">Candidatus Ornithospirochaeta stercoripullorum</name>
    <dbReference type="NCBI Taxonomy" id="2840899"/>
    <lineage>
        <taxon>Bacteria</taxon>
        <taxon>Pseudomonadati</taxon>
        <taxon>Spirochaetota</taxon>
        <taxon>Spirochaetia</taxon>
        <taxon>Spirochaetales</taxon>
        <taxon>Spirochaetaceae</taxon>
        <taxon>Spirochaetaceae incertae sedis</taxon>
        <taxon>Candidatus Ornithospirochaeta</taxon>
    </lineage>
</organism>
<name>A0A9D9E2U4_9SPIO</name>
<dbReference type="GO" id="GO:0016852">
    <property type="term" value="F:sirohydrochlorin cobaltochelatase activity"/>
    <property type="evidence" value="ECO:0007669"/>
    <property type="project" value="InterPro"/>
</dbReference>
<protein>
    <submittedName>
        <fullName evidence="1">Sirohydrochlorin cobaltochelatase</fullName>
    </submittedName>
</protein>
<dbReference type="EMBL" id="JADIMT010000093">
    <property type="protein sequence ID" value="MBO8436900.1"/>
    <property type="molecule type" value="Genomic_DNA"/>
</dbReference>
<evidence type="ECO:0000313" key="1">
    <source>
        <dbReference type="EMBL" id="MBO8436900.1"/>
    </source>
</evidence>
<gene>
    <name evidence="1" type="ORF">IAA97_07980</name>
</gene>
<dbReference type="Gene3D" id="3.40.50.1400">
    <property type="match status" value="1"/>
</dbReference>
<dbReference type="Proteomes" id="UP000823615">
    <property type="component" value="Unassembled WGS sequence"/>
</dbReference>
<proteinExistence type="predicted"/>
<evidence type="ECO:0000313" key="2">
    <source>
        <dbReference type="Proteomes" id="UP000823615"/>
    </source>
</evidence>
<comment type="caution">
    <text evidence="1">The sequence shown here is derived from an EMBL/GenBank/DDBJ whole genome shotgun (WGS) entry which is preliminary data.</text>
</comment>
<dbReference type="Pfam" id="PF06180">
    <property type="entry name" value="CbiK"/>
    <property type="match status" value="1"/>
</dbReference>
<reference evidence="1" key="1">
    <citation type="submission" date="2020-10" db="EMBL/GenBank/DDBJ databases">
        <authorList>
            <person name="Gilroy R."/>
        </authorList>
    </citation>
    <scope>NUCLEOTIDE SEQUENCE</scope>
    <source>
        <strain evidence="1">7293</strain>
    </source>
</reference>
<sequence>MKAILASFGSRTHSAELETLQTKLSLRSPIETESVHLSHITGRTTLEAAITDDSIIMPLLIQKGYEYRRILSLGLPTGEPLLSSSDDIMRIAGILRKELERKAGRTYIFAAHGNKDERIAQYDELNETLPDDIRIITMQGPCRFPAENIMAADEIILMPFLLTIGHHALIDMQEKVLPKLRRLCKQVSYVNKSILSLSTGFYEIFEDHFCRLLEELNLLPSIGREEDMLLQIKDSQSSLS</sequence>